<dbReference type="Gene3D" id="3.40.50.300">
    <property type="entry name" value="P-loop containing nucleotide triphosphate hydrolases"/>
    <property type="match status" value="1"/>
</dbReference>
<gene>
    <name evidence="4" type="ORF">ElyMa_003798900</name>
</gene>
<keyword evidence="1" id="KW-0227">DNA damage</keyword>
<keyword evidence="1" id="KW-0067">ATP-binding</keyword>
<dbReference type="InterPro" id="IPR049163">
    <property type="entry name" value="Pif1-like_2B_dom"/>
</dbReference>
<dbReference type="Proteomes" id="UP000762676">
    <property type="component" value="Unassembled WGS sequence"/>
</dbReference>
<keyword evidence="1 4" id="KW-0347">Helicase</keyword>
<organism evidence="4 5">
    <name type="scientific">Elysia marginata</name>
    <dbReference type="NCBI Taxonomy" id="1093978"/>
    <lineage>
        <taxon>Eukaryota</taxon>
        <taxon>Metazoa</taxon>
        <taxon>Spiralia</taxon>
        <taxon>Lophotrochozoa</taxon>
        <taxon>Mollusca</taxon>
        <taxon>Gastropoda</taxon>
        <taxon>Heterobranchia</taxon>
        <taxon>Euthyneura</taxon>
        <taxon>Panpulmonata</taxon>
        <taxon>Sacoglossa</taxon>
        <taxon>Placobranchoidea</taxon>
        <taxon>Plakobranchidae</taxon>
        <taxon>Elysia</taxon>
    </lineage>
</organism>
<name>A0AAV4FC06_9GAST</name>
<keyword evidence="5" id="KW-1185">Reference proteome</keyword>
<evidence type="ECO:0000313" key="4">
    <source>
        <dbReference type="EMBL" id="GFR70913.1"/>
    </source>
</evidence>
<dbReference type="AlphaFoldDB" id="A0AAV4FC06"/>
<dbReference type="InterPro" id="IPR010285">
    <property type="entry name" value="DNA_helicase_pif1-like_DEAD"/>
</dbReference>
<dbReference type="PANTHER" id="PTHR10492:SF94">
    <property type="entry name" value="ATP-DEPENDENT DNA HELICASE"/>
    <property type="match status" value="1"/>
</dbReference>
<dbReference type="SUPFAM" id="SSF52540">
    <property type="entry name" value="P-loop containing nucleoside triphosphate hydrolases"/>
    <property type="match status" value="1"/>
</dbReference>
<keyword evidence="1" id="KW-0378">Hydrolase</keyword>
<reference evidence="4 5" key="1">
    <citation type="journal article" date="2021" name="Elife">
        <title>Chloroplast acquisition without the gene transfer in kleptoplastic sea slugs, Plakobranchus ocellatus.</title>
        <authorList>
            <person name="Maeda T."/>
            <person name="Takahashi S."/>
            <person name="Yoshida T."/>
            <person name="Shimamura S."/>
            <person name="Takaki Y."/>
            <person name="Nagai Y."/>
            <person name="Toyoda A."/>
            <person name="Suzuki Y."/>
            <person name="Arimoto A."/>
            <person name="Ishii H."/>
            <person name="Satoh N."/>
            <person name="Nishiyama T."/>
            <person name="Hasebe M."/>
            <person name="Maruyama T."/>
            <person name="Minagawa J."/>
            <person name="Obokata J."/>
            <person name="Shigenobu S."/>
        </authorList>
    </citation>
    <scope>NUCLEOTIDE SEQUENCE [LARGE SCALE GENOMIC DNA]</scope>
</reference>
<evidence type="ECO:0000259" key="3">
    <source>
        <dbReference type="Pfam" id="PF21530"/>
    </source>
</evidence>
<comment type="similarity">
    <text evidence="1">Belongs to the helicase family.</text>
</comment>
<evidence type="ECO:0000256" key="1">
    <source>
        <dbReference type="RuleBase" id="RU363044"/>
    </source>
</evidence>
<dbReference type="GO" id="GO:0043139">
    <property type="term" value="F:5'-3' DNA helicase activity"/>
    <property type="evidence" value="ECO:0007669"/>
    <property type="project" value="UniProtKB-EC"/>
</dbReference>
<proteinExistence type="inferred from homology"/>
<comment type="caution">
    <text evidence="4">The sequence shown here is derived from an EMBL/GenBank/DDBJ whole genome shotgun (WGS) entry which is preliminary data.</text>
</comment>
<accession>A0AAV4FC06</accession>
<dbReference type="Pfam" id="PF05970">
    <property type="entry name" value="PIF1"/>
    <property type="match status" value="1"/>
</dbReference>
<dbReference type="PANTHER" id="PTHR10492">
    <property type="match status" value="1"/>
</dbReference>
<keyword evidence="1" id="KW-0233">DNA recombination</keyword>
<dbReference type="GO" id="GO:0000723">
    <property type="term" value="P:telomere maintenance"/>
    <property type="evidence" value="ECO:0007669"/>
    <property type="project" value="InterPro"/>
</dbReference>
<dbReference type="GO" id="GO:0006310">
    <property type="term" value="P:DNA recombination"/>
    <property type="evidence" value="ECO:0007669"/>
    <property type="project" value="UniProtKB-KW"/>
</dbReference>
<comment type="cofactor">
    <cofactor evidence="1">
        <name>Mg(2+)</name>
        <dbReference type="ChEBI" id="CHEBI:18420"/>
    </cofactor>
</comment>
<comment type="catalytic activity">
    <reaction evidence="1">
        <text>ATP + H2O = ADP + phosphate + H(+)</text>
        <dbReference type="Rhea" id="RHEA:13065"/>
        <dbReference type="ChEBI" id="CHEBI:15377"/>
        <dbReference type="ChEBI" id="CHEBI:15378"/>
        <dbReference type="ChEBI" id="CHEBI:30616"/>
        <dbReference type="ChEBI" id="CHEBI:43474"/>
        <dbReference type="ChEBI" id="CHEBI:456216"/>
        <dbReference type="EC" id="5.6.2.3"/>
    </reaction>
</comment>
<dbReference type="GO" id="GO:0005524">
    <property type="term" value="F:ATP binding"/>
    <property type="evidence" value="ECO:0007669"/>
    <property type="project" value="UniProtKB-KW"/>
</dbReference>
<evidence type="ECO:0000313" key="5">
    <source>
        <dbReference type="Proteomes" id="UP000762676"/>
    </source>
</evidence>
<dbReference type="InterPro" id="IPR027417">
    <property type="entry name" value="P-loop_NTPase"/>
</dbReference>
<dbReference type="EC" id="5.6.2.3" evidence="1"/>
<keyword evidence="1" id="KW-0547">Nucleotide-binding</keyword>
<dbReference type="GO" id="GO:0016787">
    <property type="term" value="F:hydrolase activity"/>
    <property type="evidence" value="ECO:0007669"/>
    <property type="project" value="UniProtKB-KW"/>
</dbReference>
<feature type="domain" description="DNA helicase Pif1-like DEAD-box helicase" evidence="2">
    <location>
        <begin position="14"/>
        <end position="128"/>
    </location>
</feature>
<dbReference type="EMBL" id="BMAT01007762">
    <property type="protein sequence ID" value="GFR70913.1"/>
    <property type="molecule type" value="Genomic_DNA"/>
</dbReference>
<feature type="domain" description="DNA helicase Pif1-like 2B" evidence="3">
    <location>
        <begin position="207"/>
        <end position="251"/>
    </location>
</feature>
<dbReference type="Pfam" id="PF21530">
    <property type="entry name" value="Pif1_2B_dom"/>
    <property type="match status" value="1"/>
</dbReference>
<sequence>MKTQLAVCPPNDANGKLMQLANFIVIDEVSMGQKFVLEALDRSLQDIRNCLRPFGGITVLFAGDWRQVLPVVRHGSRPYIVNSTLKMSYLWTYVHPLKLKENMQVKLTGESADFSNFLRSVGNGSGKTQAASGGFKQELPADLFVRKKDDLIRFVFQDMTLDTDWLLCATNSSADEINDNVLSLMSTNDEKEYCDLVEENEHQYPIEFINKLCPSGLPPNLLLLKKHCIIMLLRNLDPQNGHCNGTRYIVENYTVTLLMPQLQ</sequence>
<evidence type="ECO:0000259" key="2">
    <source>
        <dbReference type="Pfam" id="PF05970"/>
    </source>
</evidence>
<dbReference type="GO" id="GO:0006281">
    <property type="term" value="P:DNA repair"/>
    <property type="evidence" value="ECO:0007669"/>
    <property type="project" value="UniProtKB-KW"/>
</dbReference>
<protein>
    <recommendedName>
        <fullName evidence="1">ATP-dependent DNA helicase</fullName>
        <ecNumber evidence="1">5.6.2.3</ecNumber>
    </recommendedName>
</protein>
<keyword evidence="1" id="KW-0234">DNA repair</keyword>